<dbReference type="PANTHER" id="PTHR32248:SF4">
    <property type="entry name" value="RNA POLYMERASE SIGMA-54 FACTOR"/>
    <property type="match status" value="1"/>
</dbReference>
<dbReference type="GO" id="GO:0001216">
    <property type="term" value="F:DNA-binding transcription activator activity"/>
    <property type="evidence" value="ECO:0007669"/>
    <property type="project" value="InterPro"/>
</dbReference>
<dbReference type="Proteomes" id="UP000282076">
    <property type="component" value="Unassembled WGS sequence"/>
</dbReference>
<evidence type="ECO:0000256" key="1">
    <source>
        <dbReference type="ARBA" id="ARBA00008798"/>
    </source>
</evidence>
<keyword evidence="3" id="KW-0808">Transferase</keyword>
<dbReference type="RefSeq" id="WP_120977182.1">
    <property type="nucleotide sequence ID" value="NZ_RBZM01000005.1"/>
</dbReference>
<dbReference type="GO" id="GO:0000428">
    <property type="term" value="C:DNA-directed RNA polymerase complex"/>
    <property type="evidence" value="ECO:0007669"/>
    <property type="project" value="UniProtKB-KW"/>
</dbReference>
<name>A0A494XU45_9BACL</name>
<dbReference type="PROSITE" id="PS00718">
    <property type="entry name" value="SIGMA54_2"/>
    <property type="match status" value="1"/>
</dbReference>
<keyword evidence="6" id="KW-0731">Sigma factor</keyword>
<evidence type="ECO:0000256" key="2">
    <source>
        <dbReference type="ARBA" id="ARBA00022478"/>
    </source>
</evidence>
<dbReference type="InterPro" id="IPR038709">
    <property type="entry name" value="RpoN_core-bd_sf"/>
</dbReference>
<dbReference type="InterPro" id="IPR007634">
    <property type="entry name" value="RNA_pol_sigma_54_DNA-bd"/>
</dbReference>
<dbReference type="Gene3D" id="1.10.10.1330">
    <property type="entry name" value="RNA polymerase sigma-54 factor, core-binding domain"/>
    <property type="match status" value="1"/>
</dbReference>
<reference evidence="12 13" key="1">
    <citation type="submission" date="2018-10" db="EMBL/GenBank/DDBJ databases">
        <title>Cohnella sp. M2MS4P-1, whole genome shotgun sequence.</title>
        <authorList>
            <person name="Tuo L."/>
        </authorList>
    </citation>
    <scope>NUCLEOTIDE SEQUENCE [LARGE SCALE GENOMIC DNA]</scope>
    <source>
        <strain evidence="12 13">M2MS4P-1</strain>
    </source>
</reference>
<evidence type="ECO:0000256" key="7">
    <source>
        <dbReference type="ARBA" id="ARBA00023125"/>
    </source>
</evidence>
<gene>
    <name evidence="12" type="primary">rpoN</name>
    <name evidence="12" type="ORF">D7Z26_11985</name>
</gene>
<dbReference type="GO" id="GO:0016779">
    <property type="term" value="F:nucleotidyltransferase activity"/>
    <property type="evidence" value="ECO:0007669"/>
    <property type="project" value="UniProtKB-KW"/>
</dbReference>
<dbReference type="PANTHER" id="PTHR32248">
    <property type="entry name" value="RNA POLYMERASE SIGMA-54 FACTOR"/>
    <property type="match status" value="1"/>
</dbReference>
<dbReference type="Pfam" id="PF00309">
    <property type="entry name" value="Sigma54_AID"/>
    <property type="match status" value="1"/>
</dbReference>
<dbReference type="EMBL" id="RBZM01000005">
    <property type="protein sequence ID" value="RKP54100.1"/>
    <property type="molecule type" value="Genomic_DNA"/>
</dbReference>
<dbReference type="PROSITE" id="PS50044">
    <property type="entry name" value="SIGMA54_3"/>
    <property type="match status" value="1"/>
</dbReference>
<dbReference type="OrthoDB" id="9814402at2"/>
<feature type="region of interest" description="Disordered" evidence="9">
    <location>
        <begin position="59"/>
        <end position="78"/>
    </location>
</feature>
<keyword evidence="13" id="KW-1185">Reference proteome</keyword>
<proteinExistence type="inferred from homology"/>
<dbReference type="GO" id="GO:0003677">
    <property type="term" value="F:DNA binding"/>
    <property type="evidence" value="ECO:0007669"/>
    <property type="project" value="UniProtKB-KW"/>
</dbReference>
<sequence length="456" mass="51348">MNQAMSMSLLPQLRCALAPELRQSLKLLQMPAIELFAYLRDVEQDNPLIELEFMEEPRMRRRRKTNERDTDSARDFPNIHSNRKSVETLEQKLLFQLRLDDAPIGVKRVAAYLAGNLNESGYLDIPLDEAANLGGFSLEVAQLGLRLLQSLEPAGAAARSLEECLILQVSRDRSAPPGIERVIREHLSNIAKGRRKAIGKALGMTESQTDQAIRYLRSLNPRPGLAFTVADTPFVFPEARLSGIRGESDFSVREAWPFRVKFHRLFGEAHDGSAEWRNWATVKRKEADRLDDMLRFRGRALRSVIVAIADAQRPFLMEGPAAIKPLKLEQIAASTGFHLSTVSRTIRDKYVDTPHGVMPLSLFFSTGLNGVGIDEVSSRSVKHRIRALIAKEDKGNPFTDLQLAALLRKEGVNVSRRTVAKYREEERLLPSAFRVCPVADSRIHPFLLKEVVPMLE</sequence>
<evidence type="ECO:0000313" key="12">
    <source>
        <dbReference type="EMBL" id="RKP54100.1"/>
    </source>
</evidence>
<feature type="domain" description="RNA polymerase sigma factor 54 DNA-binding" evidence="10">
    <location>
        <begin position="279"/>
        <end position="432"/>
    </location>
</feature>
<protein>
    <submittedName>
        <fullName evidence="12">RNA polymerase sigma-54 factor</fullName>
    </submittedName>
</protein>
<dbReference type="GO" id="GO:0016987">
    <property type="term" value="F:sigma factor activity"/>
    <property type="evidence" value="ECO:0007669"/>
    <property type="project" value="UniProtKB-KW"/>
</dbReference>
<accession>A0A494XU45</accession>
<keyword evidence="2" id="KW-0240">DNA-directed RNA polymerase</keyword>
<evidence type="ECO:0000256" key="3">
    <source>
        <dbReference type="ARBA" id="ARBA00022679"/>
    </source>
</evidence>
<comment type="caution">
    <text evidence="12">The sequence shown here is derived from an EMBL/GenBank/DDBJ whole genome shotgun (WGS) entry which is preliminary data.</text>
</comment>
<dbReference type="InterPro" id="IPR000394">
    <property type="entry name" value="RNA_pol_sigma_54"/>
</dbReference>
<keyword evidence="7" id="KW-0238">DNA-binding</keyword>
<dbReference type="Pfam" id="PF04963">
    <property type="entry name" value="Sigma54_CBD"/>
    <property type="match status" value="1"/>
</dbReference>
<evidence type="ECO:0000256" key="9">
    <source>
        <dbReference type="SAM" id="MobiDB-lite"/>
    </source>
</evidence>
<keyword evidence="8" id="KW-0804">Transcription</keyword>
<feature type="domain" description="RNA polymerase sigma factor 54 core-binding" evidence="11">
    <location>
        <begin position="81"/>
        <end position="263"/>
    </location>
</feature>
<keyword evidence="5" id="KW-0805">Transcription regulation</keyword>
<dbReference type="InterPro" id="IPR007046">
    <property type="entry name" value="RNA_pol_sigma_54_core-bd"/>
</dbReference>
<comment type="similarity">
    <text evidence="1">Belongs to the sigma-54 factor family.</text>
</comment>
<dbReference type="PIRSF" id="PIRSF000774">
    <property type="entry name" value="RpoN"/>
    <property type="match status" value="1"/>
</dbReference>
<evidence type="ECO:0000256" key="6">
    <source>
        <dbReference type="ARBA" id="ARBA00023082"/>
    </source>
</evidence>
<evidence type="ECO:0000256" key="4">
    <source>
        <dbReference type="ARBA" id="ARBA00022695"/>
    </source>
</evidence>
<dbReference type="PRINTS" id="PR00045">
    <property type="entry name" value="SIGMA54FCT"/>
</dbReference>
<evidence type="ECO:0000256" key="8">
    <source>
        <dbReference type="ARBA" id="ARBA00023163"/>
    </source>
</evidence>
<dbReference type="Gene3D" id="1.10.10.60">
    <property type="entry name" value="Homeodomain-like"/>
    <property type="match status" value="1"/>
</dbReference>
<dbReference type="PROSITE" id="PS00717">
    <property type="entry name" value="SIGMA54_1"/>
    <property type="match status" value="1"/>
</dbReference>
<evidence type="ECO:0000259" key="11">
    <source>
        <dbReference type="Pfam" id="PF04963"/>
    </source>
</evidence>
<evidence type="ECO:0000259" key="10">
    <source>
        <dbReference type="Pfam" id="PF04552"/>
    </source>
</evidence>
<dbReference type="GO" id="GO:0006352">
    <property type="term" value="P:DNA-templated transcription initiation"/>
    <property type="evidence" value="ECO:0007669"/>
    <property type="project" value="InterPro"/>
</dbReference>
<evidence type="ECO:0000256" key="5">
    <source>
        <dbReference type="ARBA" id="ARBA00023015"/>
    </source>
</evidence>
<organism evidence="12 13">
    <name type="scientific">Cohnella endophytica</name>
    <dbReference type="NCBI Taxonomy" id="2419778"/>
    <lineage>
        <taxon>Bacteria</taxon>
        <taxon>Bacillati</taxon>
        <taxon>Bacillota</taxon>
        <taxon>Bacilli</taxon>
        <taxon>Bacillales</taxon>
        <taxon>Paenibacillaceae</taxon>
        <taxon>Cohnella</taxon>
    </lineage>
</organism>
<dbReference type="AlphaFoldDB" id="A0A494XU45"/>
<evidence type="ECO:0000313" key="13">
    <source>
        <dbReference type="Proteomes" id="UP000282076"/>
    </source>
</evidence>
<dbReference type="NCBIfam" id="TIGR02395">
    <property type="entry name" value="rpoN_sigma"/>
    <property type="match status" value="1"/>
</dbReference>
<dbReference type="Pfam" id="PF04552">
    <property type="entry name" value="Sigma54_DBD"/>
    <property type="match status" value="1"/>
</dbReference>
<keyword evidence="4" id="KW-0548">Nucleotidyltransferase</keyword>